<keyword evidence="1" id="KW-0812">Transmembrane</keyword>
<dbReference type="InterPro" id="IPR023996">
    <property type="entry name" value="TonB-dep_OMP_SusC/RagA"/>
</dbReference>
<feature type="domain" description="TonB-dependent receptor plug" evidence="2">
    <location>
        <begin position="127"/>
        <end position="235"/>
    </location>
</feature>
<dbReference type="InterPro" id="IPR037066">
    <property type="entry name" value="Plug_dom_sf"/>
</dbReference>
<keyword evidence="1" id="KW-0813">Transport</keyword>
<dbReference type="OrthoDB" id="603589at2"/>
<gene>
    <name evidence="3" type="ORF">GQF63_17900</name>
</gene>
<dbReference type="InterPro" id="IPR012910">
    <property type="entry name" value="Plug_dom"/>
</dbReference>
<keyword evidence="1" id="KW-1134">Transmembrane beta strand</keyword>
<keyword evidence="1" id="KW-0998">Cell outer membrane</keyword>
<keyword evidence="4" id="KW-1185">Reference proteome</keyword>
<evidence type="ECO:0000313" key="3">
    <source>
        <dbReference type="EMBL" id="MVZ63899.1"/>
    </source>
</evidence>
<comment type="similarity">
    <text evidence="1">Belongs to the TonB-dependent receptor family.</text>
</comment>
<keyword evidence="1" id="KW-0472">Membrane</keyword>
<dbReference type="NCBIfam" id="TIGR04056">
    <property type="entry name" value="OMP_RagA_SusC"/>
    <property type="match status" value="1"/>
</dbReference>
<dbReference type="InterPro" id="IPR008969">
    <property type="entry name" value="CarboxyPept-like_regulatory"/>
</dbReference>
<dbReference type="Pfam" id="PF13715">
    <property type="entry name" value="CarbopepD_reg_2"/>
    <property type="match status" value="1"/>
</dbReference>
<sequence>MPLYNYALERPENSFENFKRESLRLPDSQLLLQQVTVAGLVTDSLGQAIPGVSISVKGNEKVSTSTDEKGMYVIRITNSSSILLFSNVGYHTQEVPVGGRREINVIMQASDAEIEQVVVVAFGSQRKKETVGSMSTINPSELKVPSSNLTTALAGRVAGLVAYQRSGEPGQDNADFFIRGVTTFGYASSPLILIDGVEMRSEDLARLQPDDIASFSIMKDASATALYGARGANGVILVSTKEGKEGKASVSVRYERSLSGATQNIELADPISYMRLHNESILTRDPLGIMMYSQEKIENTEKGSNSLMYPVTDWQSTLFKDYTVNDRLNFNVSGGGKVARYYIAATYNKDNGMLNVDERNNFNSNIDLKKYLLRSNININVTNSTEAIIRLHGTFDDYTGPLESATSLYNKVVRSNPVLFPAYYPVDDAHENVTHILFGNSGTGEYINPYADLMRGYKDYSKSLMMAQFELKQDLSFITPGLKARGLFSTNRYAYFDVQRFYKPFYYKVGMYDKINDSYSIVGINPESGQEHLDYAEGAKEISTNSYMEAALNYDKKLGEKHALSGLLVFVMRNSLIGNAGTLQKSLAYRNLGLSGRATYSFLDRYFLEGNFGYNGSERFDKNNRFGFFPSIGAAWDVSGEPFWSDGIRRVISMFKLKATYGLVGNDAIGSAEDRFYYLSQMNMNNSTRGYTFGSDFQYTKNGISISRYENSNITWETAYKSNFGVELKIANVLTLNADIYKENRKNILLTRSHIPATMGLQVTPRANLGEMKSSGLDASLDFSKSFNSGIWLSARANFTYAVSEMVAVSEPDYGDTPWRSTVGYSYGQRWGYVAERLFVDDNEVKNSPYQGPEVMAGDIKYKDINNDGQINEIDRVPIGFPTVPQVVYGFGVSVGWKGADFSCFFQGLGRESFWIDSKATAPFIGINGNALLKAYQDSHWSEANRDLYALWPRLSFKENENNNAVSTWFMRDGSFLRLKSVEAGYTFPQNWTSKFGVQKARLYASGVNLLTFSQFKLWDPEMAGNGLGYPVQRVGNIGLQISF</sequence>
<dbReference type="InterPro" id="IPR023997">
    <property type="entry name" value="TonB-dep_OMP_SusC/RagA_CS"/>
</dbReference>
<dbReference type="PROSITE" id="PS52016">
    <property type="entry name" value="TONB_DEPENDENT_REC_3"/>
    <property type="match status" value="1"/>
</dbReference>
<protein>
    <submittedName>
        <fullName evidence="3">SusC/RagA family TonB-linked outer membrane protein</fullName>
    </submittedName>
</protein>
<dbReference type="GO" id="GO:0009279">
    <property type="term" value="C:cell outer membrane"/>
    <property type="evidence" value="ECO:0007669"/>
    <property type="project" value="UniProtKB-SubCell"/>
</dbReference>
<proteinExistence type="inferred from homology"/>
<reference evidence="3 4" key="1">
    <citation type="submission" date="2019-12" db="EMBL/GenBank/DDBJ databases">
        <authorList>
            <person name="Dong K."/>
        </authorList>
    </citation>
    <scope>NUCLEOTIDE SEQUENCE [LARGE SCALE GENOMIC DNA]</scope>
    <source>
        <strain evidence="3 4">JCM 31225</strain>
    </source>
</reference>
<dbReference type="FunFam" id="2.170.130.10:FF:000003">
    <property type="entry name" value="SusC/RagA family TonB-linked outer membrane protein"/>
    <property type="match status" value="1"/>
</dbReference>
<organism evidence="3 4">
    <name type="scientific">Sphingobacterium humi</name>
    <dbReference type="NCBI Taxonomy" id="1796905"/>
    <lineage>
        <taxon>Bacteria</taxon>
        <taxon>Pseudomonadati</taxon>
        <taxon>Bacteroidota</taxon>
        <taxon>Sphingobacteriia</taxon>
        <taxon>Sphingobacteriales</taxon>
        <taxon>Sphingobacteriaceae</taxon>
        <taxon>Sphingobacterium</taxon>
    </lineage>
</organism>
<dbReference type="Gene3D" id="2.170.130.10">
    <property type="entry name" value="TonB-dependent receptor, plug domain"/>
    <property type="match status" value="1"/>
</dbReference>
<comment type="caution">
    <text evidence="3">The sequence shown here is derived from an EMBL/GenBank/DDBJ whole genome shotgun (WGS) entry which is preliminary data.</text>
</comment>
<dbReference type="EMBL" id="WSQA01000017">
    <property type="protein sequence ID" value="MVZ63899.1"/>
    <property type="molecule type" value="Genomic_DNA"/>
</dbReference>
<evidence type="ECO:0000259" key="2">
    <source>
        <dbReference type="Pfam" id="PF07715"/>
    </source>
</evidence>
<dbReference type="InterPro" id="IPR039426">
    <property type="entry name" value="TonB-dep_rcpt-like"/>
</dbReference>
<dbReference type="Proteomes" id="UP000435036">
    <property type="component" value="Unassembled WGS sequence"/>
</dbReference>
<dbReference type="SUPFAM" id="SSF56935">
    <property type="entry name" value="Porins"/>
    <property type="match status" value="1"/>
</dbReference>
<dbReference type="AlphaFoldDB" id="A0A6N8L4D5"/>
<dbReference type="Gene3D" id="2.60.40.1120">
    <property type="entry name" value="Carboxypeptidase-like, regulatory domain"/>
    <property type="match status" value="1"/>
</dbReference>
<name>A0A6N8L4D5_9SPHI</name>
<dbReference type="Pfam" id="PF07715">
    <property type="entry name" value="Plug"/>
    <property type="match status" value="1"/>
</dbReference>
<dbReference type="SUPFAM" id="SSF49464">
    <property type="entry name" value="Carboxypeptidase regulatory domain-like"/>
    <property type="match status" value="1"/>
</dbReference>
<evidence type="ECO:0000313" key="4">
    <source>
        <dbReference type="Proteomes" id="UP000435036"/>
    </source>
</evidence>
<evidence type="ECO:0000256" key="1">
    <source>
        <dbReference type="PROSITE-ProRule" id="PRU01360"/>
    </source>
</evidence>
<accession>A0A6N8L4D5</accession>
<comment type="subcellular location">
    <subcellularLocation>
        <location evidence="1">Cell outer membrane</location>
        <topology evidence="1">Multi-pass membrane protein</topology>
    </subcellularLocation>
</comment>
<dbReference type="NCBIfam" id="TIGR04057">
    <property type="entry name" value="SusC_RagA_signa"/>
    <property type="match status" value="1"/>
</dbReference>